<feature type="compositionally biased region" description="Low complexity" evidence="1">
    <location>
        <begin position="114"/>
        <end position="149"/>
    </location>
</feature>
<sequence length="238" mass="23518">MPVRLKLACNMKQGREAGKEAVLFSAKTYSLASASFAAAMLVLGTSPGYSATNDRIVLAQQAEPADAAQAEQTLSANEETAQAPEADAPADGQSAPAPEGGDTAAPAPEPEAPAAPADATEAPAPEGAAQEPAPEAPAAEAAPDAAGAASSTIEASQLKIGQAVLGSDGAKIGEINGVKSDTSGKVQEILVTAGTPAGMNAQVYAIGGDKITEVSDGVKLSISSEEAKQLPIVDKSNG</sequence>
<keyword evidence="4" id="KW-1185">Reference proteome</keyword>
<dbReference type="Gene3D" id="2.30.30.240">
    <property type="entry name" value="PRC-barrel domain"/>
    <property type="match status" value="1"/>
</dbReference>
<keyword evidence="2" id="KW-0472">Membrane</keyword>
<dbReference type="EMBL" id="CP002083">
    <property type="protein sequence ID" value="ADJ23609.1"/>
    <property type="molecule type" value="Genomic_DNA"/>
</dbReference>
<dbReference type="Proteomes" id="UP000002033">
    <property type="component" value="Chromosome"/>
</dbReference>
<keyword evidence="2" id="KW-0812">Transmembrane</keyword>
<dbReference type="eggNOG" id="COG1873">
    <property type="taxonomic scope" value="Bacteria"/>
</dbReference>
<feature type="transmembrane region" description="Helical" evidence="2">
    <location>
        <begin position="21"/>
        <end position="43"/>
    </location>
</feature>
<evidence type="ECO:0000256" key="2">
    <source>
        <dbReference type="SAM" id="Phobius"/>
    </source>
</evidence>
<proteinExistence type="predicted"/>
<dbReference type="STRING" id="582899.Hden_1806"/>
<dbReference type="SUPFAM" id="SSF50346">
    <property type="entry name" value="PRC-barrel domain"/>
    <property type="match status" value="1"/>
</dbReference>
<feature type="compositionally biased region" description="Low complexity" evidence="1">
    <location>
        <begin position="63"/>
        <end position="72"/>
    </location>
</feature>
<protein>
    <recommendedName>
        <fullName evidence="5">PRC-barrel domain-containing protein</fullName>
    </recommendedName>
</protein>
<dbReference type="KEGG" id="hdn:Hden_1806"/>
<evidence type="ECO:0000313" key="3">
    <source>
        <dbReference type="EMBL" id="ADJ23609.1"/>
    </source>
</evidence>
<name>D8JZ07_HYPDA</name>
<feature type="compositionally biased region" description="Low complexity" evidence="1">
    <location>
        <begin position="95"/>
        <end position="106"/>
    </location>
</feature>
<reference evidence="4" key="1">
    <citation type="journal article" date="2011" name="J. Bacteriol.">
        <title>Genome sequences of eight morphologically diverse alphaproteobacteria.</title>
        <authorList>
            <consortium name="US DOE Joint Genome Institute"/>
            <person name="Brown P.J."/>
            <person name="Kysela D.T."/>
            <person name="Buechlein A."/>
            <person name="Hemmerich C."/>
            <person name="Brun Y.V."/>
        </authorList>
    </citation>
    <scope>NUCLEOTIDE SEQUENCE [LARGE SCALE GENOMIC DNA]</scope>
    <source>
        <strain evidence="4">ATCC 51888 / DSM 1869 / NCIB 11706 / TK 0415</strain>
    </source>
</reference>
<organism evidence="3 4">
    <name type="scientific">Hyphomicrobium denitrificans (strain ATCC 51888 / DSM 1869 / NCIMB 11706 / TK 0415)</name>
    <dbReference type="NCBI Taxonomy" id="582899"/>
    <lineage>
        <taxon>Bacteria</taxon>
        <taxon>Pseudomonadati</taxon>
        <taxon>Pseudomonadota</taxon>
        <taxon>Alphaproteobacteria</taxon>
        <taxon>Hyphomicrobiales</taxon>
        <taxon>Hyphomicrobiaceae</taxon>
        <taxon>Hyphomicrobium</taxon>
    </lineage>
</organism>
<evidence type="ECO:0000313" key="4">
    <source>
        <dbReference type="Proteomes" id="UP000002033"/>
    </source>
</evidence>
<dbReference type="AlphaFoldDB" id="D8JZ07"/>
<dbReference type="HOGENOM" id="CLU_1169420_0_0_5"/>
<feature type="region of interest" description="Disordered" evidence="1">
    <location>
        <begin position="63"/>
        <end position="150"/>
    </location>
</feature>
<gene>
    <name evidence="3" type="ordered locus">Hden_1806</name>
</gene>
<evidence type="ECO:0008006" key="5">
    <source>
        <dbReference type="Google" id="ProtNLM"/>
    </source>
</evidence>
<evidence type="ECO:0000256" key="1">
    <source>
        <dbReference type="SAM" id="MobiDB-lite"/>
    </source>
</evidence>
<keyword evidence="2" id="KW-1133">Transmembrane helix</keyword>
<dbReference type="InterPro" id="IPR011033">
    <property type="entry name" value="PRC_barrel-like_sf"/>
</dbReference>
<accession>D8JZ07</accession>